<accession>A0A484B0N8</accession>
<dbReference type="OMA" id="NRICCYL"/>
<keyword evidence="1" id="KW-0732">Signal</keyword>
<reference evidence="2 3" key="1">
    <citation type="journal article" date="2019" name="J. Hered.">
        <title>An Improved Genome Assembly for Drosophila navojoa, the Basal Species in the mojavensis Cluster.</title>
        <authorList>
            <person name="Vanderlinde T."/>
            <person name="Dupim E.G."/>
            <person name="Nazario-Yepiz N.O."/>
            <person name="Carvalho A.B."/>
        </authorList>
    </citation>
    <scope>NUCLEOTIDE SEQUENCE [LARGE SCALE GENOMIC DNA]</scope>
    <source>
        <strain evidence="2">Navoj_Jal97</strain>
        <tissue evidence="2">Whole organism</tissue>
    </source>
</reference>
<gene>
    <name evidence="2" type="ORF">AWZ03_012189</name>
</gene>
<evidence type="ECO:0000313" key="3">
    <source>
        <dbReference type="Proteomes" id="UP000295192"/>
    </source>
</evidence>
<dbReference type="Pfam" id="PF06477">
    <property type="entry name" value="DUF1091"/>
    <property type="match status" value="1"/>
</dbReference>
<protein>
    <submittedName>
        <fullName evidence="2">Uncharacterized protein</fullName>
    </submittedName>
</protein>
<dbReference type="Proteomes" id="UP000295192">
    <property type="component" value="Unassembled WGS sequence"/>
</dbReference>
<dbReference type="PANTHER" id="PTHR20898">
    <property type="entry name" value="DAEDALUS ON 3-RELATED-RELATED"/>
    <property type="match status" value="1"/>
</dbReference>
<comment type="caution">
    <text evidence="2">The sequence shown here is derived from an EMBL/GenBank/DDBJ whole genome shotgun (WGS) entry which is preliminary data.</text>
</comment>
<evidence type="ECO:0000313" key="2">
    <source>
        <dbReference type="EMBL" id="TDG41385.1"/>
    </source>
</evidence>
<dbReference type="EMBL" id="LSRL02000361">
    <property type="protein sequence ID" value="TDG41385.1"/>
    <property type="molecule type" value="Genomic_DNA"/>
</dbReference>
<dbReference type="AlphaFoldDB" id="A0A484B0N8"/>
<dbReference type="OrthoDB" id="7825185at2759"/>
<name>A0A484B0N8_DRONA</name>
<organism evidence="2 3">
    <name type="scientific">Drosophila navojoa</name>
    <name type="common">Fruit fly</name>
    <dbReference type="NCBI Taxonomy" id="7232"/>
    <lineage>
        <taxon>Eukaryota</taxon>
        <taxon>Metazoa</taxon>
        <taxon>Ecdysozoa</taxon>
        <taxon>Arthropoda</taxon>
        <taxon>Hexapoda</taxon>
        <taxon>Insecta</taxon>
        <taxon>Pterygota</taxon>
        <taxon>Neoptera</taxon>
        <taxon>Endopterygota</taxon>
        <taxon>Diptera</taxon>
        <taxon>Brachycera</taxon>
        <taxon>Muscomorpha</taxon>
        <taxon>Ephydroidea</taxon>
        <taxon>Drosophilidae</taxon>
        <taxon>Drosophila</taxon>
    </lineage>
</organism>
<proteinExistence type="predicted"/>
<evidence type="ECO:0000256" key="1">
    <source>
        <dbReference type="SAM" id="SignalP"/>
    </source>
</evidence>
<feature type="chain" id="PRO_5019715634" evidence="1">
    <location>
        <begin position="25"/>
        <end position="154"/>
    </location>
</feature>
<dbReference type="InterPro" id="IPR010512">
    <property type="entry name" value="DUF1091"/>
</dbReference>
<feature type="signal peptide" evidence="1">
    <location>
        <begin position="1"/>
        <end position="24"/>
    </location>
</feature>
<keyword evidence="3" id="KW-1185">Reference proteome</keyword>
<sequence length="154" mass="17915">MDMNRICCYLCLLWLLGIGFTVEAARRLRYMVQFHGFDCINRWSIVKNWSCVIAEDGTINTELTVLEPIPEVWINCKMTVLRPPNTEMVIFNTTLNICKLLSSGSTANRLVTSIYQTMLKATNLVPQCPIRKKQQQHHHHHHHWLTSNVKFCCQ</sequence>